<comment type="caution">
    <text evidence="1">The sequence shown here is derived from an EMBL/GenBank/DDBJ whole genome shotgun (WGS) entry which is preliminary data.</text>
</comment>
<organism evidence="1 2">
    <name type="scientific">Cytobacillus praedii</name>
    <dbReference type="NCBI Taxonomy" id="1742358"/>
    <lineage>
        <taxon>Bacteria</taxon>
        <taxon>Bacillati</taxon>
        <taxon>Bacillota</taxon>
        <taxon>Bacilli</taxon>
        <taxon>Bacillales</taxon>
        <taxon>Bacillaceae</taxon>
        <taxon>Cytobacillus</taxon>
    </lineage>
</organism>
<proteinExistence type="predicted"/>
<dbReference type="EMBL" id="SJTH01000131">
    <property type="protein sequence ID" value="TCI99991.1"/>
    <property type="molecule type" value="Genomic_DNA"/>
</dbReference>
<protein>
    <submittedName>
        <fullName evidence="1">Uncharacterized protein</fullName>
    </submittedName>
</protein>
<dbReference type="Proteomes" id="UP000293846">
    <property type="component" value="Unassembled WGS sequence"/>
</dbReference>
<reference evidence="1 2" key="1">
    <citation type="submission" date="2019-03" db="EMBL/GenBank/DDBJ databases">
        <authorList>
            <person name="Jensen L."/>
            <person name="Storgaard J."/>
            <person name="Sulaj E."/>
            <person name="Schramm A."/>
            <person name="Marshall I.P.G."/>
        </authorList>
    </citation>
    <scope>NUCLEOTIDE SEQUENCE [LARGE SCALE GENOMIC DNA]</scope>
    <source>
        <strain evidence="1 2">2017H2G3</strain>
    </source>
</reference>
<evidence type="ECO:0000313" key="1">
    <source>
        <dbReference type="EMBL" id="TCI99991.1"/>
    </source>
</evidence>
<evidence type="ECO:0000313" key="2">
    <source>
        <dbReference type="Proteomes" id="UP000293846"/>
    </source>
</evidence>
<dbReference type="AlphaFoldDB" id="A0A4R1ALC4"/>
<gene>
    <name evidence="1" type="ORF">E0Y62_27075</name>
</gene>
<accession>A0A4R1ALC4</accession>
<dbReference type="RefSeq" id="WP_131239730.1">
    <property type="nucleotide sequence ID" value="NZ_SJTH01000131.1"/>
</dbReference>
<sequence length="75" mass="8597">MKVYLVTNYEGLRAYKSGYTAFEAAGETAGKRSDFVYRIEVDIDEVQTEIKPKSVGHVYVQRKFIYKDGEVVQPN</sequence>
<keyword evidence="2" id="KW-1185">Reference proteome</keyword>
<name>A0A4R1ALC4_9BACI</name>